<keyword evidence="3" id="KW-1185">Reference proteome</keyword>
<dbReference type="Proteomes" id="UP000181951">
    <property type="component" value="Unassembled WGS sequence"/>
</dbReference>
<sequence>MGPPVRGPVRGVPPLAAAPRRALMPSAGRA</sequence>
<reference evidence="2 3" key="1">
    <citation type="submission" date="2016-10" db="EMBL/GenBank/DDBJ databases">
        <authorList>
            <person name="de Groot N.N."/>
        </authorList>
    </citation>
    <scope>NUCLEOTIDE SEQUENCE [LARGE SCALE GENOMIC DNA]</scope>
    <source>
        <strain evidence="2 3">CGMCC 4.2026</strain>
    </source>
</reference>
<gene>
    <name evidence="2" type="ORF">SAMN05216267_105316</name>
</gene>
<dbReference type="EMBL" id="FODD01000053">
    <property type="protein sequence ID" value="SEO90180.1"/>
    <property type="molecule type" value="Genomic_DNA"/>
</dbReference>
<evidence type="ECO:0000313" key="2">
    <source>
        <dbReference type="EMBL" id="SEO90180.1"/>
    </source>
</evidence>
<name>A0A1H8TGF8_9ACTN</name>
<accession>A0A1H8TGF8</accession>
<proteinExistence type="predicted"/>
<protein>
    <submittedName>
        <fullName evidence="2">Uncharacterized protein</fullName>
    </submittedName>
</protein>
<dbReference type="AlphaFoldDB" id="A0A1H8TGF8"/>
<evidence type="ECO:0000313" key="3">
    <source>
        <dbReference type="Proteomes" id="UP000181951"/>
    </source>
</evidence>
<feature type="compositionally biased region" description="Low complexity" evidence="1">
    <location>
        <begin position="7"/>
        <end position="23"/>
    </location>
</feature>
<evidence type="ECO:0000256" key="1">
    <source>
        <dbReference type="SAM" id="MobiDB-lite"/>
    </source>
</evidence>
<feature type="region of interest" description="Disordered" evidence="1">
    <location>
        <begin position="1"/>
        <end position="30"/>
    </location>
</feature>
<organism evidence="2 3">
    <name type="scientific">Actinacidiphila rubida</name>
    <dbReference type="NCBI Taxonomy" id="310780"/>
    <lineage>
        <taxon>Bacteria</taxon>
        <taxon>Bacillati</taxon>
        <taxon>Actinomycetota</taxon>
        <taxon>Actinomycetes</taxon>
        <taxon>Kitasatosporales</taxon>
        <taxon>Streptomycetaceae</taxon>
        <taxon>Actinacidiphila</taxon>
    </lineage>
</organism>